<feature type="chain" id="PRO_5047060106" description="Lipoprotein" evidence="1">
    <location>
        <begin position="23"/>
        <end position="88"/>
    </location>
</feature>
<name>A0ABU0ILV0_9CAUL</name>
<keyword evidence="1" id="KW-0732">Signal</keyword>
<evidence type="ECO:0000256" key="1">
    <source>
        <dbReference type="SAM" id="SignalP"/>
    </source>
</evidence>
<keyword evidence="3" id="KW-1185">Reference proteome</keyword>
<reference evidence="2 3" key="1">
    <citation type="submission" date="2023-07" db="EMBL/GenBank/DDBJ databases">
        <title>Genomic Encyclopedia of Type Strains, Phase IV (KMG-IV): sequencing the most valuable type-strain genomes for metagenomic binning, comparative biology and taxonomic classification.</title>
        <authorList>
            <person name="Goeker M."/>
        </authorList>
    </citation>
    <scope>NUCLEOTIDE SEQUENCE [LARGE SCALE GENOMIC DNA]</scope>
    <source>
        <strain evidence="2 3">DSM 18695</strain>
    </source>
</reference>
<comment type="caution">
    <text evidence="2">The sequence shown here is derived from an EMBL/GenBank/DDBJ whole genome shotgun (WGS) entry which is preliminary data.</text>
</comment>
<dbReference type="RefSeq" id="WP_307346124.1">
    <property type="nucleotide sequence ID" value="NZ_JAUSVS010000001.1"/>
</dbReference>
<evidence type="ECO:0000313" key="2">
    <source>
        <dbReference type="EMBL" id="MDQ0462993.1"/>
    </source>
</evidence>
<evidence type="ECO:0008006" key="4">
    <source>
        <dbReference type="Google" id="ProtNLM"/>
    </source>
</evidence>
<accession>A0ABU0ILV0</accession>
<protein>
    <recommendedName>
        <fullName evidence="4">Lipoprotein</fullName>
    </recommendedName>
</protein>
<evidence type="ECO:0000313" key="3">
    <source>
        <dbReference type="Proteomes" id="UP001228905"/>
    </source>
</evidence>
<proteinExistence type="predicted"/>
<gene>
    <name evidence="2" type="ORF">QO010_000741</name>
</gene>
<dbReference type="Proteomes" id="UP001228905">
    <property type="component" value="Unassembled WGS sequence"/>
</dbReference>
<dbReference type="PROSITE" id="PS51257">
    <property type="entry name" value="PROKAR_LIPOPROTEIN"/>
    <property type="match status" value="1"/>
</dbReference>
<feature type="signal peptide" evidence="1">
    <location>
        <begin position="1"/>
        <end position="22"/>
    </location>
</feature>
<organism evidence="2 3">
    <name type="scientific">Caulobacter ginsengisoli</name>
    <dbReference type="NCBI Taxonomy" id="400775"/>
    <lineage>
        <taxon>Bacteria</taxon>
        <taxon>Pseudomonadati</taxon>
        <taxon>Pseudomonadota</taxon>
        <taxon>Alphaproteobacteria</taxon>
        <taxon>Caulobacterales</taxon>
        <taxon>Caulobacteraceae</taxon>
        <taxon>Caulobacter</taxon>
    </lineage>
</organism>
<dbReference type="EMBL" id="JAUSVS010000001">
    <property type="protein sequence ID" value="MDQ0462993.1"/>
    <property type="molecule type" value="Genomic_DNA"/>
</dbReference>
<sequence>MLKVLPPTVLFGALLLGLGACATDGTSPTAQASDQSYTLGSGLMSYDGFRRATDLCKSRGGEVRPKDEGGDMAQMSNYICFVPKKTKS</sequence>